<dbReference type="InterPro" id="IPR019500">
    <property type="entry name" value="Pep_S46"/>
</dbReference>
<dbReference type="InterPro" id="IPR043504">
    <property type="entry name" value="Peptidase_S1_PA_chymotrypsin"/>
</dbReference>
<evidence type="ECO:0000256" key="7">
    <source>
        <dbReference type="RuleBase" id="RU366067"/>
    </source>
</evidence>
<proteinExistence type="inferred from homology"/>
<keyword evidence="5 7" id="KW-0378">Hydrolase</keyword>
<dbReference type="Gene3D" id="2.40.10.10">
    <property type="entry name" value="Trypsin-like serine proteases"/>
    <property type="match status" value="1"/>
</dbReference>
<gene>
    <name evidence="8" type="ORF">IPP15_17805</name>
</gene>
<keyword evidence="3 7" id="KW-0645">Protease</keyword>
<dbReference type="EMBL" id="JADKGY010000029">
    <property type="protein sequence ID" value="MBK9984196.1"/>
    <property type="molecule type" value="Genomic_DNA"/>
</dbReference>
<dbReference type="GO" id="GO:0008239">
    <property type="term" value="F:dipeptidyl-peptidase activity"/>
    <property type="evidence" value="ECO:0007669"/>
    <property type="project" value="UniProtKB-UniRule"/>
</dbReference>
<dbReference type="GO" id="GO:0006508">
    <property type="term" value="P:proteolysis"/>
    <property type="evidence" value="ECO:0007669"/>
    <property type="project" value="UniProtKB-KW"/>
</dbReference>
<comment type="function">
    <text evidence="7">Catalyzes the removal of dipeptides from the N-terminus of oligopeptides.</text>
</comment>
<evidence type="ECO:0000256" key="4">
    <source>
        <dbReference type="ARBA" id="ARBA00022729"/>
    </source>
</evidence>
<dbReference type="Proteomes" id="UP000808337">
    <property type="component" value="Unassembled WGS sequence"/>
</dbReference>
<evidence type="ECO:0000256" key="5">
    <source>
        <dbReference type="ARBA" id="ARBA00022801"/>
    </source>
</evidence>
<evidence type="ECO:0000256" key="6">
    <source>
        <dbReference type="ARBA" id="ARBA00022825"/>
    </source>
</evidence>
<dbReference type="AlphaFoldDB" id="A0A9D7SXT3"/>
<reference evidence="8 9" key="1">
    <citation type="submission" date="2020-10" db="EMBL/GenBank/DDBJ databases">
        <title>Connecting structure to function with the recovery of over 1000 high-quality activated sludge metagenome-assembled genomes encoding full-length rRNA genes using long-read sequencing.</title>
        <authorList>
            <person name="Singleton C.M."/>
            <person name="Petriglieri F."/>
            <person name="Kristensen J.M."/>
            <person name="Kirkegaard R.H."/>
            <person name="Michaelsen T.Y."/>
            <person name="Andersen M.H."/>
            <person name="Karst S.M."/>
            <person name="Dueholm M.S."/>
            <person name="Nielsen P.H."/>
            <person name="Albertsen M."/>
        </authorList>
    </citation>
    <scope>NUCLEOTIDE SEQUENCE [LARGE SCALE GENOMIC DNA]</scope>
    <source>
        <strain evidence="8">Ribe_18-Q3-R11-54_MAXAC.273</strain>
    </source>
</reference>
<dbReference type="SUPFAM" id="SSF50494">
    <property type="entry name" value="Trypsin-like serine proteases"/>
    <property type="match status" value="1"/>
</dbReference>
<dbReference type="PANTHER" id="PTHR38469">
    <property type="entry name" value="PERIPLASMIC PEPTIDASE SUBFAMILY S1B"/>
    <property type="match status" value="1"/>
</dbReference>
<evidence type="ECO:0000256" key="3">
    <source>
        <dbReference type="ARBA" id="ARBA00022670"/>
    </source>
</evidence>
<dbReference type="PANTHER" id="PTHR38469:SF1">
    <property type="entry name" value="PERIPLASMIC PEPTIDASE SUBFAMILY S1B"/>
    <property type="match status" value="1"/>
</dbReference>
<feature type="signal peptide" evidence="7">
    <location>
        <begin position="1"/>
        <end position="20"/>
    </location>
</feature>
<evidence type="ECO:0000256" key="2">
    <source>
        <dbReference type="ARBA" id="ARBA00022438"/>
    </source>
</evidence>
<accession>A0A9D7SXT3</accession>
<dbReference type="InterPro" id="IPR009003">
    <property type="entry name" value="Peptidase_S1_PA"/>
</dbReference>
<sequence>MNSNKKQWLLTILTSFILTAAFGQPKEPGPFDFGKMWTFENPPKEWFLKEYQYNLDNSWFDAGRKSALRFASWCSASFVSPNGLVMTNHHCSEPVVSELQKEGENFDKNGFYASTYAEERRNPELFVEQLIIVADITDKMKAKLANVANDSEKMAKTEEAMASVKKEYSTMSGWEGLRTQVVTYYSGGKYSLYGYKRYDDVRLVFIPEQEVAFFGGDPDNFTYPRYNLDCTFWRVYDENGKPMNTNDNYFKFNTDGIAEGTPVFVIGNPGSTERYRTVAQLEYDRDYRYPVDVAFFTDRMKVLQEQQAISPNDDTKNTIFSLANTLKATKGTLNGLNDPDLFARKVKMEEKIRANSTGKTYWDDMAKYYTVLSKYGSELRFLAPSPFSGKVLPLLYAINDYLKLAEANPESAELEGMEKKMSEMAPAVNDPKEVKLFAMVLKELNDFAQPDDEYLRTILDGRTPEVAAKEILSKTVFADEKDLSKLLDKKTKKFLRKKDDLITAAPLLADQYKKAVDAFQSTGPARKAIEQNIAGEVFKVYGSALPPDATFTLRISDGRVKGYEYNGTTAPFKTTYAGMYDRYYSFDGKSPWSLPQRWLTPSMDLLKSPMNFVCTPDIIGGNSGSPIINVKRELVGLVFDGNIESLPGKFIFDDESNRTVAVHAGGIVAALRYVYKADRLVAELTGN</sequence>
<keyword evidence="6 7" id="KW-0720">Serine protease</keyword>
<organism evidence="8 9">
    <name type="scientific">Candidatus Opimibacter skivensis</name>
    <dbReference type="NCBI Taxonomy" id="2982028"/>
    <lineage>
        <taxon>Bacteria</taxon>
        <taxon>Pseudomonadati</taxon>
        <taxon>Bacteroidota</taxon>
        <taxon>Saprospiria</taxon>
        <taxon>Saprospirales</taxon>
        <taxon>Saprospiraceae</taxon>
        <taxon>Candidatus Opimibacter</taxon>
    </lineage>
</organism>
<evidence type="ECO:0000313" key="9">
    <source>
        <dbReference type="Proteomes" id="UP000808337"/>
    </source>
</evidence>
<keyword evidence="2 7" id="KW-0031">Aminopeptidase</keyword>
<keyword evidence="4 7" id="KW-0732">Signal</keyword>
<dbReference type="Pfam" id="PF10459">
    <property type="entry name" value="Peptidase_S46"/>
    <property type="match status" value="1"/>
</dbReference>
<dbReference type="EC" id="3.4.14.-" evidence="7"/>
<name>A0A9D7SXT3_9BACT</name>
<dbReference type="GO" id="GO:0043171">
    <property type="term" value="P:peptide catabolic process"/>
    <property type="evidence" value="ECO:0007669"/>
    <property type="project" value="UniProtKB-UniRule"/>
</dbReference>
<evidence type="ECO:0000256" key="1">
    <source>
        <dbReference type="ARBA" id="ARBA00010491"/>
    </source>
</evidence>
<comment type="similarity">
    <text evidence="1 7">Belongs to the peptidase S46 family.</text>
</comment>
<comment type="caution">
    <text evidence="8">The sequence shown here is derived from an EMBL/GenBank/DDBJ whole genome shotgun (WGS) entry which is preliminary data.</text>
</comment>
<feature type="chain" id="PRO_5039760431" description="Dipeptidyl-peptidase" evidence="7">
    <location>
        <begin position="21"/>
        <end position="687"/>
    </location>
</feature>
<protein>
    <recommendedName>
        <fullName evidence="7">Dipeptidyl-peptidase</fullName>
        <ecNumber evidence="7">3.4.14.-</ecNumber>
    </recommendedName>
</protein>
<evidence type="ECO:0000313" key="8">
    <source>
        <dbReference type="EMBL" id="MBK9984196.1"/>
    </source>
</evidence>
<dbReference type="GO" id="GO:0070009">
    <property type="term" value="F:serine-type aminopeptidase activity"/>
    <property type="evidence" value="ECO:0007669"/>
    <property type="project" value="UniProtKB-UniRule"/>
</dbReference>